<evidence type="ECO:0000256" key="1">
    <source>
        <dbReference type="SAM" id="Coils"/>
    </source>
</evidence>
<evidence type="ECO:0000313" key="3">
    <source>
        <dbReference type="Proteomes" id="UP001147746"/>
    </source>
</evidence>
<dbReference type="EMBL" id="JAPZBO010000007">
    <property type="protein sequence ID" value="KAJ5311590.1"/>
    <property type="molecule type" value="Genomic_DNA"/>
</dbReference>
<feature type="coiled-coil region" evidence="1">
    <location>
        <begin position="366"/>
        <end position="397"/>
    </location>
</feature>
<reference evidence="2" key="2">
    <citation type="journal article" date="2023" name="IMA Fungus">
        <title>Comparative genomic study of the Penicillium genus elucidates a diverse pangenome and 15 lateral gene transfer events.</title>
        <authorList>
            <person name="Petersen C."/>
            <person name="Sorensen T."/>
            <person name="Nielsen M.R."/>
            <person name="Sondergaard T.E."/>
            <person name="Sorensen J.L."/>
            <person name="Fitzpatrick D.A."/>
            <person name="Frisvad J.C."/>
            <person name="Nielsen K.L."/>
        </authorList>
    </citation>
    <scope>NUCLEOTIDE SEQUENCE</scope>
    <source>
        <strain evidence="2">IBT 21472</strain>
    </source>
</reference>
<organism evidence="2 3">
    <name type="scientific">Penicillium atrosanguineum</name>
    <dbReference type="NCBI Taxonomy" id="1132637"/>
    <lineage>
        <taxon>Eukaryota</taxon>
        <taxon>Fungi</taxon>
        <taxon>Dikarya</taxon>
        <taxon>Ascomycota</taxon>
        <taxon>Pezizomycotina</taxon>
        <taxon>Eurotiomycetes</taxon>
        <taxon>Eurotiomycetidae</taxon>
        <taxon>Eurotiales</taxon>
        <taxon>Aspergillaceae</taxon>
        <taxon>Penicillium</taxon>
    </lineage>
</organism>
<reference evidence="2" key="1">
    <citation type="submission" date="2022-12" db="EMBL/GenBank/DDBJ databases">
        <authorList>
            <person name="Petersen C."/>
        </authorList>
    </citation>
    <scope>NUCLEOTIDE SEQUENCE</scope>
    <source>
        <strain evidence="2">IBT 21472</strain>
    </source>
</reference>
<dbReference type="OrthoDB" id="3883941at2759"/>
<evidence type="ECO:0000313" key="2">
    <source>
        <dbReference type="EMBL" id="KAJ5311590.1"/>
    </source>
</evidence>
<sequence length="399" mass="44164">MFGRSSGPAARLARQQLQSKARVANSRFQSTASHAASAGGNPALIGGITGGAVAVSIGYIWYHFSGAKTLVNTSKQTQAYLDQAKQTIAQNAPEPNEAFRWLEDSVKSYAVFIPGARGYVDTAFEDLKKIQNDHRKEFDEIVSDAYNDLHDITQKEGFTTASASKGLQVLQKHSKRLFDLAGDAAENVLSNHPQLKEKVGGSYDQLKQMGDAYGPKAKEEVDQTWKQISSIVQRGVNADSLEEIKKMIQDKTDKLQKMGDEAWQKGLEESQQYLEKNPKLKQLVEDNADTLKKGNFKDLWGLVKDSASSGKTEQVEKYVKEKADKTKNTDLGSLDKWLNMVPGGSNIIPQLQSLQTIAQKKGSEAENVLTETLEELQDVLKKRKEQVEKLAEEAKKDAK</sequence>
<dbReference type="Proteomes" id="UP001147746">
    <property type="component" value="Unassembled WGS sequence"/>
</dbReference>
<proteinExistence type="predicted"/>
<dbReference type="AlphaFoldDB" id="A0A9W9U511"/>
<protein>
    <submittedName>
        <fullName evidence="2">Uncharacterized protein</fullName>
    </submittedName>
</protein>
<accession>A0A9W9U511</accession>
<name>A0A9W9U511_9EURO</name>
<comment type="caution">
    <text evidence="2">The sequence shown here is derived from an EMBL/GenBank/DDBJ whole genome shotgun (WGS) entry which is preliminary data.</text>
</comment>
<keyword evidence="3" id="KW-1185">Reference proteome</keyword>
<gene>
    <name evidence="2" type="ORF">N7476_007450</name>
</gene>
<keyword evidence="1" id="KW-0175">Coiled coil</keyword>